<organism evidence="2 3">
    <name type="scientific">Sphingopyxis granuli</name>
    <dbReference type="NCBI Taxonomy" id="267128"/>
    <lineage>
        <taxon>Bacteria</taxon>
        <taxon>Pseudomonadati</taxon>
        <taxon>Pseudomonadota</taxon>
        <taxon>Alphaproteobacteria</taxon>
        <taxon>Sphingomonadales</taxon>
        <taxon>Sphingomonadaceae</taxon>
        <taxon>Sphingopyxis</taxon>
    </lineage>
</organism>
<reference evidence="2 3" key="1">
    <citation type="journal article" date="2016" name="BMC Genomics">
        <title>Genomic analysis of the nitrate-respiring Sphingopyxis granuli (formerly Sphingomonas macrogoltabida) strain TFA.</title>
        <authorList>
            <person name="Garcia-Romero I."/>
            <person name="Perez-Pulido A.J."/>
            <person name="Gonzalez-Flores Y.E."/>
            <person name="Reyes-Ramirez F."/>
            <person name="Santero E."/>
            <person name="Floriano B."/>
        </authorList>
    </citation>
    <scope>NUCLEOTIDE SEQUENCE [LARGE SCALE GENOMIC DNA]</scope>
    <source>
        <strain evidence="2 3">TFA</strain>
    </source>
</reference>
<dbReference type="PROSITE" id="PS51257">
    <property type="entry name" value="PROKAR_LIPOPROTEIN"/>
    <property type="match status" value="1"/>
</dbReference>
<accession>A0AA86GQD5</accession>
<gene>
    <name evidence="2" type="ORF">SGRAN_3457</name>
</gene>
<evidence type="ECO:0000313" key="3">
    <source>
        <dbReference type="Proteomes" id="UP000058599"/>
    </source>
</evidence>
<dbReference type="Proteomes" id="UP000058599">
    <property type="component" value="Chromosome"/>
</dbReference>
<dbReference type="EMBL" id="CP012199">
    <property type="protein sequence ID" value="AMG75800.1"/>
    <property type="molecule type" value="Genomic_DNA"/>
</dbReference>
<name>A0AA86GQD5_9SPHN</name>
<proteinExistence type="predicted"/>
<dbReference type="KEGG" id="sgi:SGRAN_3457"/>
<protein>
    <recommendedName>
        <fullName evidence="4">Lipoprotein</fullName>
    </recommendedName>
</protein>
<feature type="signal peptide" evidence="1">
    <location>
        <begin position="1"/>
        <end position="20"/>
    </location>
</feature>
<evidence type="ECO:0008006" key="4">
    <source>
        <dbReference type="Google" id="ProtNLM"/>
    </source>
</evidence>
<keyword evidence="1" id="KW-0732">Signal</keyword>
<sequence length="172" mass="18774">MLRRLLLVVTMLLVAGCGKVAELANQTRTVAAPREEVFAKMFGDEGAFTGLPLVTNGGSTRLYELVIDRSDPAWAQVAPKLRPDAYKVKFAVAMEIPREAHMIYSIDDGALATGLKFTFDELAPNRTRVAFSIDELSGSDSEGLRVNAAKLRSIARDALKKLDDFDEVKDAA</sequence>
<keyword evidence="3" id="KW-1185">Reference proteome</keyword>
<evidence type="ECO:0000313" key="2">
    <source>
        <dbReference type="EMBL" id="AMG75800.1"/>
    </source>
</evidence>
<feature type="chain" id="PRO_5041646340" description="Lipoprotein" evidence="1">
    <location>
        <begin position="21"/>
        <end position="172"/>
    </location>
</feature>
<evidence type="ECO:0000256" key="1">
    <source>
        <dbReference type="SAM" id="SignalP"/>
    </source>
</evidence>
<dbReference type="AlphaFoldDB" id="A0AA86GQD5"/>
<dbReference type="RefSeq" id="WP_067185747.1">
    <property type="nucleotide sequence ID" value="NZ_CP012199.1"/>
</dbReference>